<comment type="caution">
    <text evidence="2">The sequence shown here is derived from an EMBL/GenBank/DDBJ whole genome shotgun (WGS) entry which is preliminary data.</text>
</comment>
<protein>
    <submittedName>
        <fullName evidence="2">Uncharacterized protein</fullName>
    </submittedName>
</protein>
<proteinExistence type="predicted"/>
<name>A0ABW1M4E1_9ACTN</name>
<dbReference type="RefSeq" id="WP_386400335.1">
    <property type="nucleotide sequence ID" value="NZ_JBHSPT010000049.1"/>
</dbReference>
<organism evidence="2 3">
    <name type="scientific">Streptomyces pratens</name>
    <dbReference type="NCBI Taxonomy" id="887456"/>
    <lineage>
        <taxon>Bacteria</taxon>
        <taxon>Bacillati</taxon>
        <taxon>Actinomycetota</taxon>
        <taxon>Actinomycetes</taxon>
        <taxon>Kitasatosporales</taxon>
        <taxon>Streptomycetaceae</taxon>
        <taxon>Streptomyces</taxon>
    </lineage>
</organism>
<evidence type="ECO:0000313" key="2">
    <source>
        <dbReference type="EMBL" id="MFC6057972.1"/>
    </source>
</evidence>
<evidence type="ECO:0000313" key="3">
    <source>
        <dbReference type="Proteomes" id="UP001596242"/>
    </source>
</evidence>
<accession>A0ABW1M4E1</accession>
<keyword evidence="3" id="KW-1185">Reference proteome</keyword>
<gene>
    <name evidence="2" type="ORF">ACFP50_21695</name>
</gene>
<feature type="compositionally biased region" description="Basic and acidic residues" evidence="1">
    <location>
        <begin position="44"/>
        <end position="66"/>
    </location>
</feature>
<reference evidence="3" key="1">
    <citation type="journal article" date="2019" name="Int. J. Syst. Evol. Microbiol.">
        <title>The Global Catalogue of Microorganisms (GCM) 10K type strain sequencing project: providing services to taxonomists for standard genome sequencing and annotation.</title>
        <authorList>
            <consortium name="The Broad Institute Genomics Platform"/>
            <consortium name="The Broad Institute Genome Sequencing Center for Infectious Disease"/>
            <person name="Wu L."/>
            <person name="Ma J."/>
        </authorList>
    </citation>
    <scope>NUCLEOTIDE SEQUENCE [LARGE SCALE GENOMIC DNA]</scope>
    <source>
        <strain evidence="3">JCM 12763</strain>
    </source>
</reference>
<evidence type="ECO:0000256" key="1">
    <source>
        <dbReference type="SAM" id="MobiDB-lite"/>
    </source>
</evidence>
<feature type="region of interest" description="Disordered" evidence="1">
    <location>
        <begin position="35"/>
        <end position="82"/>
    </location>
</feature>
<sequence length="82" mass="9254">MAIVPWLQLTPLAQFARHTRLDEVAHECPYAIDSQDEVTTERSQVVHDRDSDHGIRRGDAVSDEQGRPLSVMEQMGNRSISP</sequence>
<dbReference type="Proteomes" id="UP001596242">
    <property type="component" value="Unassembled WGS sequence"/>
</dbReference>
<dbReference type="EMBL" id="JBHSPT010000049">
    <property type="protein sequence ID" value="MFC6057972.1"/>
    <property type="molecule type" value="Genomic_DNA"/>
</dbReference>